<dbReference type="GO" id="GO:0016020">
    <property type="term" value="C:membrane"/>
    <property type="evidence" value="ECO:0007669"/>
    <property type="project" value="TreeGrafter"/>
</dbReference>
<dbReference type="PANTHER" id="PTHR43798">
    <property type="entry name" value="MONOACYLGLYCEROL LIPASE"/>
    <property type="match status" value="1"/>
</dbReference>
<dbReference type="AlphaFoldDB" id="A0A344TQT3"/>
<protein>
    <recommendedName>
        <fullName evidence="3">AB hydrolase-1 domain-containing protein</fullName>
    </recommendedName>
</protein>
<gene>
    <name evidence="4" type="ORF">DR864_26325</name>
</gene>
<dbReference type="InterPro" id="IPR000073">
    <property type="entry name" value="AB_hydrolase_1"/>
</dbReference>
<name>A0A344TQT3_9BACT</name>
<dbReference type="PRINTS" id="PR00111">
    <property type="entry name" value="ABHYDROLASE"/>
</dbReference>
<dbReference type="RefSeq" id="WP_114069767.1">
    <property type="nucleotide sequence ID" value="NZ_CP030850.1"/>
</dbReference>
<proteinExistence type="predicted"/>
<evidence type="ECO:0000313" key="5">
    <source>
        <dbReference type="Proteomes" id="UP000251993"/>
    </source>
</evidence>
<dbReference type="PANTHER" id="PTHR43798:SF31">
    <property type="entry name" value="AB HYDROLASE SUPERFAMILY PROTEIN YCLE"/>
    <property type="match status" value="1"/>
</dbReference>
<evidence type="ECO:0000313" key="4">
    <source>
        <dbReference type="EMBL" id="AXE21004.1"/>
    </source>
</evidence>
<dbReference type="InterPro" id="IPR050266">
    <property type="entry name" value="AB_hydrolase_sf"/>
</dbReference>
<dbReference type="Pfam" id="PF00561">
    <property type="entry name" value="Abhydrolase_1"/>
    <property type="match status" value="1"/>
</dbReference>
<dbReference type="KEGG" id="run:DR864_26325"/>
<evidence type="ECO:0000256" key="2">
    <source>
        <dbReference type="SAM" id="SignalP"/>
    </source>
</evidence>
<evidence type="ECO:0000256" key="1">
    <source>
        <dbReference type="ARBA" id="ARBA00022801"/>
    </source>
</evidence>
<keyword evidence="2" id="KW-0732">Signal</keyword>
<dbReference type="OrthoDB" id="2247630at2"/>
<feature type="chain" id="PRO_5016667442" description="AB hydrolase-1 domain-containing protein" evidence="2">
    <location>
        <begin position="20"/>
        <end position="292"/>
    </location>
</feature>
<evidence type="ECO:0000259" key="3">
    <source>
        <dbReference type="Pfam" id="PF00561"/>
    </source>
</evidence>
<dbReference type="GO" id="GO:0016787">
    <property type="term" value="F:hydrolase activity"/>
    <property type="evidence" value="ECO:0007669"/>
    <property type="project" value="UniProtKB-KW"/>
</dbReference>
<feature type="domain" description="AB hydrolase-1" evidence="3">
    <location>
        <begin position="44"/>
        <end position="273"/>
    </location>
</feature>
<dbReference type="InterPro" id="IPR029058">
    <property type="entry name" value="AB_hydrolase_fold"/>
</dbReference>
<dbReference type="Proteomes" id="UP000251993">
    <property type="component" value="Chromosome"/>
</dbReference>
<feature type="signal peptide" evidence="2">
    <location>
        <begin position="1"/>
        <end position="19"/>
    </location>
</feature>
<organism evidence="4 5">
    <name type="scientific">Runella rosea</name>
    <dbReference type="NCBI Taxonomy" id="2259595"/>
    <lineage>
        <taxon>Bacteria</taxon>
        <taxon>Pseudomonadati</taxon>
        <taxon>Bacteroidota</taxon>
        <taxon>Cytophagia</taxon>
        <taxon>Cytophagales</taxon>
        <taxon>Spirosomataceae</taxon>
        <taxon>Runella</taxon>
    </lineage>
</organism>
<accession>A0A344TQT3</accession>
<dbReference type="EMBL" id="CP030850">
    <property type="protein sequence ID" value="AXE21004.1"/>
    <property type="molecule type" value="Genomic_DNA"/>
</dbReference>
<reference evidence="4 5" key="1">
    <citation type="submission" date="2018-07" db="EMBL/GenBank/DDBJ databases">
        <title>Genome sequencing of Runella.</title>
        <authorList>
            <person name="Baek M.-G."/>
            <person name="Yi H."/>
        </authorList>
    </citation>
    <scope>NUCLEOTIDE SEQUENCE [LARGE SCALE GENOMIC DNA]</scope>
    <source>
        <strain evidence="4 5">HYN0085</strain>
    </source>
</reference>
<dbReference type="SUPFAM" id="SSF53474">
    <property type="entry name" value="alpha/beta-Hydrolases"/>
    <property type="match status" value="1"/>
</dbReference>
<keyword evidence="1" id="KW-0378">Hydrolase</keyword>
<dbReference type="InterPro" id="IPR000639">
    <property type="entry name" value="Epox_hydrolase-like"/>
</dbReference>
<dbReference type="PRINTS" id="PR00412">
    <property type="entry name" value="EPOXHYDRLASE"/>
</dbReference>
<dbReference type="Gene3D" id="3.40.50.1820">
    <property type="entry name" value="alpha/beta hydrolase"/>
    <property type="match status" value="1"/>
</dbReference>
<sequence>MRIFVFLSLWGMFTGGVSAQKTLTGLAPVADTKLYYEIEGKGEPVVLIHETALDSRQWNAQWNAFARHFKVIRYDIRGFGQSARARDPHNPSDDLKALLDFLKIEKAHIVGVALGGNVALNFAATHPERVLKIVAADANPDGFSDGTPQLKAVVNKIVDLASHQGWHDEQQDVWLRSPLMRLYAADDKTIINLSEMIADYHGDHFINPRIDPSFGTPTTLDLVSSIRVPTLLLVGEKDEESFHRVADIMAQKIPNVRKAVIKGAGHLSNMDKPRTFNKLVINFLSTSPMTIK</sequence>
<keyword evidence="5" id="KW-1185">Reference proteome</keyword>